<dbReference type="EMBL" id="CP045904">
    <property type="protein sequence ID" value="QQP36187.1"/>
    <property type="molecule type" value="Genomic_DNA"/>
</dbReference>
<dbReference type="SUPFAM" id="SSF46565">
    <property type="entry name" value="Chaperone J-domain"/>
    <property type="match status" value="1"/>
</dbReference>
<dbReference type="InterPro" id="IPR036869">
    <property type="entry name" value="J_dom_sf"/>
</dbReference>
<dbReference type="SMART" id="SM00028">
    <property type="entry name" value="TPR"/>
    <property type="match status" value="1"/>
</dbReference>
<name>A0A7T8GR15_CALRO</name>
<dbReference type="AlphaFoldDB" id="A0A7T8GR15"/>
<dbReference type="InterPro" id="IPR011990">
    <property type="entry name" value="TPR-like_helical_dom_sf"/>
</dbReference>
<dbReference type="OrthoDB" id="765884at2759"/>
<keyword evidence="2 3" id="KW-0802">TPR repeat</keyword>
<keyword evidence="6" id="KW-1185">Reference proteome</keyword>
<reference evidence="6" key="1">
    <citation type="submission" date="2021-01" db="EMBL/GenBank/DDBJ databases">
        <title>Caligus Genome Assembly.</title>
        <authorList>
            <person name="Gallardo-Escarate C."/>
        </authorList>
    </citation>
    <scope>NUCLEOTIDE SEQUENCE [LARGE SCALE GENOMIC DNA]</scope>
</reference>
<protein>
    <submittedName>
        <fullName evidence="5">DnaJlike proteinlike</fullName>
    </submittedName>
</protein>
<proteinExistence type="predicted"/>
<evidence type="ECO:0000256" key="1">
    <source>
        <dbReference type="ARBA" id="ARBA00022737"/>
    </source>
</evidence>
<sequence length="173" mass="20000">LEKSIEDCNSALELDSSYLKALMRRAKSYLDIGDYESAVKDYETLAKKDPRNSEYQQLLRNAKMELKRSQRKDYYKILGIRKDANDDEIKKAYRKRALVHHPDRHSNASEKEKIEHEKIFKEIGEAYGKRSKYDNGGNLETVDPTQVFQTFFSSGMQGGNFNGMPGGFHFQFG</sequence>
<dbReference type="PROSITE" id="PS50005">
    <property type="entry name" value="TPR"/>
    <property type="match status" value="1"/>
</dbReference>
<evidence type="ECO:0000313" key="6">
    <source>
        <dbReference type="Proteomes" id="UP000595437"/>
    </source>
</evidence>
<dbReference type="InterPro" id="IPR019734">
    <property type="entry name" value="TPR_rpt"/>
</dbReference>
<keyword evidence="1" id="KW-0677">Repeat</keyword>
<dbReference type="CDD" id="cd06257">
    <property type="entry name" value="DnaJ"/>
    <property type="match status" value="1"/>
</dbReference>
<accession>A0A7T8GR15</accession>
<evidence type="ECO:0000256" key="3">
    <source>
        <dbReference type="PROSITE-ProRule" id="PRU00339"/>
    </source>
</evidence>
<dbReference type="SUPFAM" id="SSF48452">
    <property type="entry name" value="TPR-like"/>
    <property type="match status" value="1"/>
</dbReference>
<dbReference type="PROSITE" id="PS50076">
    <property type="entry name" value="DNAJ_2"/>
    <property type="match status" value="1"/>
</dbReference>
<dbReference type="Gene3D" id="1.10.287.110">
    <property type="entry name" value="DnaJ domain"/>
    <property type="match status" value="1"/>
</dbReference>
<feature type="domain" description="J" evidence="4">
    <location>
        <begin position="73"/>
        <end position="135"/>
    </location>
</feature>
<dbReference type="InterPro" id="IPR013105">
    <property type="entry name" value="TPR_2"/>
</dbReference>
<dbReference type="Pfam" id="PF00226">
    <property type="entry name" value="DnaJ"/>
    <property type="match status" value="1"/>
</dbReference>
<feature type="repeat" description="TPR" evidence="3">
    <location>
        <begin position="19"/>
        <end position="52"/>
    </location>
</feature>
<dbReference type="Gene3D" id="1.25.40.10">
    <property type="entry name" value="Tetratricopeptide repeat domain"/>
    <property type="match status" value="1"/>
</dbReference>
<dbReference type="PANTHER" id="PTHR45188:SF2">
    <property type="entry name" value="DNAJ HOMOLOG SUBFAMILY C MEMBER 7"/>
    <property type="match status" value="1"/>
</dbReference>
<dbReference type="Pfam" id="PF07719">
    <property type="entry name" value="TPR_2"/>
    <property type="match status" value="1"/>
</dbReference>
<dbReference type="Proteomes" id="UP000595437">
    <property type="component" value="Chromosome 15"/>
</dbReference>
<feature type="non-terminal residue" evidence="5">
    <location>
        <position position="173"/>
    </location>
</feature>
<dbReference type="SMART" id="SM00271">
    <property type="entry name" value="DnaJ"/>
    <property type="match status" value="1"/>
</dbReference>
<organism evidence="5 6">
    <name type="scientific">Caligus rogercresseyi</name>
    <name type="common">Sea louse</name>
    <dbReference type="NCBI Taxonomy" id="217165"/>
    <lineage>
        <taxon>Eukaryota</taxon>
        <taxon>Metazoa</taxon>
        <taxon>Ecdysozoa</taxon>
        <taxon>Arthropoda</taxon>
        <taxon>Crustacea</taxon>
        <taxon>Multicrustacea</taxon>
        <taxon>Hexanauplia</taxon>
        <taxon>Copepoda</taxon>
        <taxon>Siphonostomatoida</taxon>
        <taxon>Caligidae</taxon>
        <taxon>Caligus</taxon>
    </lineage>
</organism>
<dbReference type="InterPro" id="IPR001623">
    <property type="entry name" value="DnaJ_domain"/>
</dbReference>
<dbReference type="PRINTS" id="PR00625">
    <property type="entry name" value="JDOMAIN"/>
</dbReference>
<dbReference type="PANTHER" id="PTHR45188">
    <property type="entry name" value="DNAJ PROTEIN P58IPK HOMOLOG"/>
    <property type="match status" value="1"/>
</dbReference>
<gene>
    <name evidence="5" type="ORF">FKW44_021206</name>
</gene>
<evidence type="ECO:0000313" key="5">
    <source>
        <dbReference type="EMBL" id="QQP36187.1"/>
    </source>
</evidence>
<evidence type="ECO:0000256" key="2">
    <source>
        <dbReference type="ARBA" id="ARBA00022803"/>
    </source>
</evidence>
<evidence type="ECO:0000259" key="4">
    <source>
        <dbReference type="PROSITE" id="PS50076"/>
    </source>
</evidence>